<organism evidence="1 2">
    <name type="scientific">Trypanosoma cruzi</name>
    <dbReference type="NCBI Taxonomy" id="5693"/>
    <lineage>
        <taxon>Eukaryota</taxon>
        <taxon>Discoba</taxon>
        <taxon>Euglenozoa</taxon>
        <taxon>Kinetoplastea</taxon>
        <taxon>Metakinetoplastina</taxon>
        <taxon>Trypanosomatida</taxon>
        <taxon>Trypanosomatidae</taxon>
        <taxon>Trypanosoma</taxon>
        <taxon>Schizotrypanum</taxon>
    </lineage>
</organism>
<comment type="caution">
    <text evidence="1">The sequence shown here is derived from an EMBL/GenBank/DDBJ whole genome shotgun (WGS) entry which is preliminary data.</text>
</comment>
<protein>
    <submittedName>
        <fullName evidence="1">Uncharacterized protein</fullName>
    </submittedName>
</protein>
<reference evidence="1 2" key="1">
    <citation type="journal article" date="2019" name="Genome Biol. Evol.">
        <title>Nanopore Sequencing Significantly Improves Genome Assembly of the Protozoan Parasite Trypanosoma cruzi.</title>
        <authorList>
            <person name="Diaz-Viraque F."/>
            <person name="Pita S."/>
            <person name="Greif G."/>
            <person name="de Souza R.C.M."/>
            <person name="Iraola G."/>
            <person name="Robello C."/>
        </authorList>
    </citation>
    <scope>NUCLEOTIDE SEQUENCE [LARGE SCALE GENOMIC DNA]</scope>
    <source>
        <strain evidence="1 2">Berenice</strain>
    </source>
</reference>
<dbReference type="EMBL" id="JABDHM010000016">
    <property type="protein sequence ID" value="KAF5223849.1"/>
    <property type="molecule type" value="Genomic_DNA"/>
</dbReference>
<dbReference type="AlphaFoldDB" id="A0A7J6YAX8"/>
<evidence type="ECO:0000313" key="2">
    <source>
        <dbReference type="Proteomes" id="UP000583944"/>
    </source>
</evidence>
<dbReference type="Proteomes" id="UP000583944">
    <property type="component" value="Unassembled WGS sequence"/>
</dbReference>
<evidence type="ECO:0000313" key="1">
    <source>
        <dbReference type="EMBL" id="KAF5223849.1"/>
    </source>
</evidence>
<proteinExistence type="predicted"/>
<name>A0A7J6YAX8_TRYCR</name>
<dbReference type="VEuPathDB" id="TriTrypDB:ECC02_003035"/>
<sequence length="247" mass="27423">MFVVCAGLASSNSIRTSRVLPEHSRGTKRCEDTWYCSADHRIYLGKHERRQQKHIHECCGKLARMLSFYFVTGRCDGAPCACCLRSHRHVFRWSASFCEESSVCQRDRGTRLAVAGVLPGTALECRVPRVGRSPGWGRLSGIAPRLLLNAVVIVDGKALIRERECVVPCDFTQWALVGAMHVSLPHGCGVMELYFTLFGGAAVSGEVVQSRAARAWWTRLCEPVEDPSKSKCTMRFGSTKREETLGS</sequence>
<gene>
    <name evidence="1" type="ORF">ECC02_003035</name>
</gene>
<accession>A0A7J6YAX8</accession>